<accession>H5SSY2</accession>
<gene>
    <name evidence="1" type="ORF">HGMM_OP3C423</name>
</gene>
<sequence length="95" mass="11028">MVYLRSVEEIPEFASAEEEAEFWETHSPVEILDRLEPVRVQLAPGLRRRLGERLLAMCLSARQIERVSELARKRRVSTLTLIRRWIEQGLQGAKG</sequence>
<dbReference type="EMBL" id="AP011802">
    <property type="protein sequence ID" value="BAL59268.1"/>
    <property type="molecule type" value="Genomic_DNA"/>
</dbReference>
<dbReference type="AlphaFoldDB" id="H5SSY2"/>
<proteinExistence type="predicted"/>
<evidence type="ECO:0000313" key="1">
    <source>
        <dbReference type="EMBL" id="BAL59268.1"/>
    </source>
</evidence>
<dbReference type="Pfam" id="PF12441">
    <property type="entry name" value="CopG_antitoxin"/>
    <property type="match status" value="1"/>
</dbReference>
<organism evidence="1">
    <name type="scientific">Acetithermum autotrophicum</name>
    <dbReference type="NCBI Taxonomy" id="1446466"/>
    <lineage>
        <taxon>Bacteria</taxon>
        <taxon>Candidatus Bipolaricaulota</taxon>
        <taxon>Candidatus Acetithermum</taxon>
    </lineage>
</organism>
<protein>
    <submittedName>
        <fullName evidence="1">Hypothetical conserved protein</fullName>
    </submittedName>
</protein>
<dbReference type="InterPro" id="IPR022148">
    <property type="entry name" value="CopG_antitoxin"/>
</dbReference>
<reference evidence="1" key="2">
    <citation type="journal article" date="2012" name="PLoS ONE">
        <title>A Deeply Branching Thermophilic Bacterium with an Ancient Acetyl-CoA Pathway Dominates a Subsurface Ecosystem.</title>
        <authorList>
            <person name="Takami H."/>
            <person name="Noguchi H."/>
            <person name="Takaki Y."/>
            <person name="Uchiyama I."/>
            <person name="Toyoda A."/>
            <person name="Nishi S."/>
            <person name="Chee G.-J."/>
            <person name="Arai W."/>
            <person name="Nunoura T."/>
            <person name="Itoh T."/>
            <person name="Hattori M."/>
            <person name="Takai K."/>
        </authorList>
    </citation>
    <scope>NUCLEOTIDE SEQUENCE</scope>
</reference>
<name>H5SSY2_ACEAU</name>
<reference evidence="1" key="1">
    <citation type="journal article" date="2005" name="Environ. Microbiol.">
        <title>Genetic and functional properties of uncultivated thermophilic crenarchaeotes from a subsurface gold mine as revealed by analysis of genome fragments.</title>
        <authorList>
            <person name="Nunoura T."/>
            <person name="Hirayama H."/>
            <person name="Takami H."/>
            <person name="Oida H."/>
            <person name="Nishi S."/>
            <person name="Shimamura S."/>
            <person name="Suzuki Y."/>
            <person name="Inagaki F."/>
            <person name="Takai K."/>
            <person name="Nealson K.H."/>
            <person name="Horikoshi K."/>
        </authorList>
    </citation>
    <scope>NUCLEOTIDE SEQUENCE</scope>
</reference>